<gene>
    <name evidence="3" type="ORF">BsIDN1_29800</name>
</gene>
<keyword evidence="1" id="KW-0145">Chemotaxis</keyword>
<dbReference type="AlphaFoldDB" id="A0A5S9M9V8"/>
<dbReference type="EMBL" id="AP021906">
    <property type="protein sequence ID" value="BBP89362.1"/>
    <property type="molecule type" value="Genomic_DNA"/>
</dbReference>
<evidence type="ECO:0000256" key="2">
    <source>
        <dbReference type="SAM" id="MobiDB-lite"/>
    </source>
</evidence>
<dbReference type="Gene3D" id="3.40.1550.10">
    <property type="entry name" value="CheC-like"/>
    <property type="match status" value="1"/>
</dbReference>
<name>A0A5S9M9V8_BACIA</name>
<evidence type="ECO:0000313" key="3">
    <source>
        <dbReference type="EMBL" id="BBP89362.1"/>
    </source>
</evidence>
<protein>
    <submittedName>
        <fullName evidence="3">Uncharacterized protein</fullName>
    </submittedName>
</protein>
<reference evidence="3 4" key="1">
    <citation type="submission" date="2019-12" db="EMBL/GenBank/DDBJ databases">
        <title>Full genome sequence of a Bacillus safensis strain isolated from commercially available natto in Indonesia.</title>
        <authorList>
            <person name="Yoshida M."/>
            <person name="Uomi M."/>
            <person name="Waturangi D."/>
            <person name="Ekaputri J.J."/>
            <person name="Setiamarga D.H.E."/>
        </authorList>
    </citation>
    <scope>NUCLEOTIDE SEQUENCE [LARGE SCALE GENOMIC DNA]</scope>
    <source>
        <strain evidence="3 4">IDN1</strain>
    </source>
</reference>
<feature type="compositionally biased region" description="Low complexity" evidence="2">
    <location>
        <begin position="61"/>
        <end position="103"/>
    </location>
</feature>
<dbReference type="Proteomes" id="UP000464658">
    <property type="component" value="Chromosome"/>
</dbReference>
<organism evidence="3 4">
    <name type="scientific">Bacillus safensis</name>
    <dbReference type="NCBI Taxonomy" id="561879"/>
    <lineage>
        <taxon>Bacteria</taxon>
        <taxon>Bacillati</taxon>
        <taxon>Bacillota</taxon>
        <taxon>Bacilli</taxon>
        <taxon>Bacillales</taxon>
        <taxon>Bacillaceae</taxon>
        <taxon>Bacillus</taxon>
    </lineage>
</organism>
<evidence type="ECO:0000313" key="4">
    <source>
        <dbReference type="Proteomes" id="UP000464658"/>
    </source>
</evidence>
<evidence type="ECO:0000256" key="1">
    <source>
        <dbReference type="ARBA" id="ARBA00022500"/>
    </source>
</evidence>
<accession>A0A5S9M9V8</accession>
<feature type="region of interest" description="Disordered" evidence="2">
    <location>
        <begin position="51"/>
        <end position="123"/>
    </location>
</feature>
<proteinExistence type="predicted"/>
<sequence length="123" mass="13322">MKEGEGTDRIPAEEMLVKVSFRLKIGELIDSNIMQLYPITFAKDLIAELTDPAQGEEPVQEEVSAPEPQPAAPQTQSAPAQQAAPPKRQAKPKPAAPVNVAPVEFESFSEPQHTTTSLETLTC</sequence>
<feature type="compositionally biased region" description="Polar residues" evidence="2">
    <location>
        <begin position="109"/>
        <end position="123"/>
    </location>
</feature>
<dbReference type="GO" id="GO:0006935">
    <property type="term" value="P:chemotaxis"/>
    <property type="evidence" value="ECO:0007669"/>
    <property type="project" value="UniProtKB-KW"/>
</dbReference>
<dbReference type="InterPro" id="IPR028976">
    <property type="entry name" value="CheC-like_sf"/>
</dbReference>